<dbReference type="AlphaFoldDB" id="F8DA32"/>
<dbReference type="GeneID" id="10797288"/>
<feature type="transmembrane region" description="Helical" evidence="6">
    <location>
        <begin position="300"/>
        <end position="319"/>
    </location>
</feature>
<dbReference type="eggNOG" id="arCOG02209">
    <property type="taxonomic scope" value="Archaea"/>
</dbReference>
<keyword evidence="4 6" id="KW-1133">Transmembrane helix</keyword>
<evidence type="ECO:0000256" key="6">
    <source>
        <dbReference type="SAM" id="Phobius"/>
    </source>
</evidence>
<protein>
    <submittedName>
        <fullName evidence="7">Polysaccharide biosynthesis protein</fullName>
    </submittedName>
</protein>
<feature type="transmembrane region" description="Helical" evidence="6">
    <location>
        <begin position="334"/>
        <end position="355"/>
    </location>
</feature>
<gene>
    <name evidence="7" type="ordered locus">Halxa_2328</name>
</gene>
<sequence length="503" mass="54975">MKSKVLLGFLSILGSKLGVVLLGLIITPILVRLLGSTLYGDYAFVMSMLGITMILVNAGIFDGTRKFMVEDRDQQNWQDYVFGFYFRVALGLAFLVLLSFVLFAWTGLPRQLFGVEFVLYFYLLGVLVLGRQVFSVARGGLISLGLEKKSEPLPIIKKVLFGIISLSLVYVGYGVVGVLVGQIVATVVVSIIALVILFKRLDLDAVFGRVPSDFPKRRLLSFNKLSVVFILLTTSLYHIDILLLQPLAGSQATGYYRASLVIAEFLWLVPNVCQTVLLHSSSELWSKKQTDEITELISRVTRYNIAFLVLVGLGLTALAKDFVPLYFGAEFEESVLPLLILLPGVIGFAISRPIFAIGQGKGSLRVLIMATGTAALINLFLNLLLIPEYGMTGAAIATSIGYGSMLIFHVLAARQIGFNPLMDLRLNRIAVTGFVTAIVIFSSTALIESAILSLVVVPPVGFVVYMLIGLKIRIVSPDEIREGTNRLPDPISSLVNWTAAIID</sequence>
<dbReference type="PANTHER" id="PTHR30250">
    <property type="entry name" value="PST FAMILY PREDICTED COLANIC ACID TRANSPORTER"/>
    <property type="match status" value="1"/>
</dbReference>
<keyword evidence="8" id="KW-1185">Reference proteome</keyword>
<feature type="transmembrane region" description="Helical" evidence="6">
    <location>
        <begin position="179"/>
        <end position="198"/>
    </location>
</feature>
<feature type="transmembrane region" description="Helical" evidence="6">
    <location>
        <begin position="117"/>
        <end position="134"/>
    </location>
</feature>
<evidence type="ECO:0000256" key="5">
    <source>
        <dbReference type="ARBA" id="ARBA00023136"/>
    </source>
</evidence>
<reference evidence="7 8" key="1">
    <citation type="journal article" date="2012" name="Stand. Genomic Sci.">
        <title>Complete genome sequence of Halopiger xanaduensis type strain (SH-6(T)).</title>
        <authorList>
            <person name="Anderson I."/>
            <person name="Tindall B.J."/>
            <person name="Rohde M."/>
            <person name="Lucas S."/>
            <person name="Han J."/>
            <person name="Lapidus A."/>
            <person name="Cheng J.F."/>
            <person name="Goodwin L."/>
            <person name="Pitluck S."/>
            <person name="Peters L."/>
            <person name="Pati A."/>
            <person name="Mikhailova N."/>
            <person name="Pagani I."/>
            <person name="Teshima H."/>
            <person name="Han C."/>
            <person name="Tapia R."/>
            <person name="Land M."/>
            <person name="Woyke T."/>
            <person name="Klenk H.P."/>
            <person name="Kyrpides N."/>
            <person name="Ivanova N."/>
        </authorList>
    </citation>
    <scope>NUCLEOTIDE SEQUENCE [LARGE SCALE GENOMIC DNA]</scope>
    <source>
        <strain evidence="8">DSM 18323 / JCM 14033 / SH-6</strain>
    </source>
</reference>
<comment type="subcellular location">
    <subcellularLocation>
        <location evidence="1">Cell membrane</location>
        <topology evidence="1">Multi-pass membrane protein</topology>
    </subcellularLocation>
</comment>
<dbReference type="OrthoDB" id="19148at2157"/>
<evidence type="ECO:0000256" key="1">
    <source>
        <dbReference type="ARBA" id="ARBA00004651"/>
    </source>
</evidence>
<feature type="transmembrane region" description="Helical" evidence="6">
    <location>
        <begin position="7"/>
        <end position="30"/>
    </location>
</feature>
<feature type="transmembrane region" description="Helical" evidence="6">
    <location>
        <begin position="42"/>
        <end position="61"/>
    </location>
</feature>
<dbReference type="Proteomes" id="UP000006794">
    <property type="component" value="Chromosome"/>
</dbReference>
<feature type="transmembrane region" description="Helical" evidence="6">
    <location>
        <begin position="219"/>
        <end position="239"/>
    </location>
</feature>
<dbReference type="InterPro" id="IPR002797">
    <property type="entry name" value="Polysacc_synth"/>
</dbReference>
<feature type="transmembrane region" description="Helical" evidence="6">
    <location>
        <begin position="82"/>
        <end position="105"/>
    </location>
</feature>
<evidence type="ECO:0000313" key="7">
    <source>
        <dbReference type="EMBL" id="AEH36951.1"/>
    </source>
</evidence>
<dbReference type="KEGG" id="hxa:Halxa_2328"/>
<feature type="transmembrane region" description="Helical" evidence="6">
    <location>
        <begin position="425"/>
        <end position="444"/>
    </location>
</feature>
<organism evidence="7 8">
    <name type="scientific">Halopiger xanaduensis (strain DSM 18323 / JCM 14033 / SH-6)</name>
    <dbReference type="NCBI Taxonomy" id="797210"/>
    <lineage>
        <taxon>Archaea</taxon>
        <taxon>Methanobacteriati</taxon>
        <taxon>Methanobacteriota</taxon>
        <taxon>Stenosarchaea group</taxon>
        <taxon>Halobacteria</taxon>
        <taxon>Halobacteriales</taxon>
        <taxon>Natrialbaceae</taxon>
        <taxon>Halopiger</taxon>
    </lineage>
</organism>
<dbReference type="STRING" id="797210.Halxa_2328"/>
<dbReference type="EMBL" id="CP002839">
    <property type="protein sequence ID" value="AEH36951.1"/>
    <property type="molecule type" value="Genomic_DNA"/>
</dbReference>
<accession>F8DA32</accession>
<dbReference type="PANTHER" id="PTHR30250:SF11">
    <property type="entry name" value="O-ANTIGEN TRANSPORTER-RELATED"/>
    <property type="match status" value="1"/>
</dbReference>
<dbReference type="InterPro" id="IPR050833">
    <property type="entry name" value="Poly_Biosynth_Transport"/>
</dbReference>
<feature type="transmembrane region" description="Helical" evidence="6">
    <location>
        <begin position="392"/>
        <end position="413"/>
    </location>
</feature>
<evidence type="ECO:0000256" key="2">
    <source>
        <dbReference type="ARBA" id="ARBA00022475"/>
    </source>
</evidence>
<dbReference type="HOGENOM" id="CLU_541455_0_0_2"/>
<name>F8DA32_HALXS</name>
<keyword evidence="5 6" id="KW-0472">Membrane</keyword>
<evidence type="ECO:0000256" key="4">
    <source>
        <dbReference type="ARBA" id="ARBA00022989"/>
    </source>
</evidence>
<keyword evidence="2" id="KW-1003">Cell membrane</keyword>
<dbReference type="Pfam" id="PF01943">
    <property type="entry name" value="Polysacc_synt"/>
    <property type="match status" value="1"/>
</dbReference>
<dbReference type="RefSeq" id="WP_013879843.1">
    <property type="nucleotide sequence ID" value="NC_015666.1"/>
</dbReference>
<dbReference type="GO" id="GO:0005886">
    <property type="term" value="C:plasma membrane"/>
    <property type="evidence" value="ECO:0007669"/>
    <property type="project" value="UniProtKB-SubCell"/>
</dbReference>
<evidence type="ECO:0000256" key="3">
    <source>
        <dbReference type="ARBA" id="ARBA00022692"/>
    </source>
</evidence>
<feature type="transmembrane region" description="Helical" evidence="6">
    <location>
        <begin position="155"/>
        <end position="173"/>
    </location>
</feature>
<evidence type="ECO:0000313" key="8">
    <source>
        <dbReference type="Proteomes" id="UP000006794"/>
    </source>
</evidence>
<feature type="transmembrane region" description="Helical" evidence="6">
    <location>
        <begin position="450"/>
        <end position="468"/>
    </location>
</feature>
<feature type="transmembrane region" description="Helical" evidence="6">
    <location>
        <begin position="367"/>
        <end position="386"/>
    </location>
</feature>
<keyword evidence="3 6" id="KW-0812">Transmembrane</keyword>
<feature type="transmembrane region" description="Helical" evidence="6">
    <location>
        <begin position="259"/>
        <end position="279"/>
    </location>
</feature>
<proteinExistence type="predicted"/>